<evidence type="ECO:0000256" key="4">
    <source>
        <dbReference type="ARBA" id="ARBA00023163"/>
    </source>
</evidence>
<keyword evidence="3" id="KW-0238">DNA-binding</keyword>
<dbReference type="AlphaFoldDB" id="A0A512CAF8"/>
<comment type="caution">
    <text evidence="9">The sequence shown here is derived from an EMBL/GenBank/DDBJ whole genome shotgun (WGS) entry which is preliminary data.</text>
</comment>
<keyword evidence="1 5" id="KW-0597">Phosphoprotein</keyword>
<evidence type="ECO:0000259" key="6">
    <source>
        <dbReference type="PROSITE" id="PS50042"/>
    </source>
</evidence>
<dbReference type="GO" id="GO:0003677">
    <property type="term" value="F:DNA binding"/>
    <property type="evidence" value="ECO:0007669"/>
    <property type="project" value="UniProtKB-KW"/>
</dbReference>
<organism evidence="9 10">
    <name type="scientific">Cyclobacterium qasimii</name>
    <dbReference type="NCBI Taxonomy" id="1350429"/>
    <lineage>
        <taxon>Bacteria</taxon>
        <taxon>Pseudomonadati</taxon>
        <taxon>Bacteroidota</taxon>
        <taxon>Cytophagia</taxon>
        <taxon>Cytophagales</taxon>
        <taxon>Cyclobacteriaceae</taxon>
        <taxon>Cyclobacterium</taxon>
    </lineage>
</organism>
<dbReference type="SMART" id="SM00419">
    <property type="entry name" value="HTH_CRP"/>
    <property type="match status" value="1"/>
</dbReference>
<dbReference type="PANTHER" id="PTHR44591">
    <property type="entry name" value="STRESS RESPONSE REGULATOR PROTEIN 1"/>
    <property type="match status" value="1"/>
</dbReference>
<dbReference type="PRINTS" id="PR00034">
    <property type="entry name" value="HTHCRP"/>
</dbReference>
<dbReference type="Gene3D" id="2.60.120.10">
    <property type="entry name" value="Jelly Rolls"/>
    <property type="match status" value="1"/>
</dbReference>
<dbReference type="InterPro" id="IPR018490">
    <property type="entry name" value="cNMP-bd_dom_sf"/>
</dbReference>
<gene>
    <name evidence="9" type="ORF">CQA01_17200</name>
</gene>
<dbReference type="Gene3D" id="3.40.50.2300">
    <property type="match status" value="1"/>
</dbReference>
<dbReference type="SUPFAM" id="SSF51206">
    <property type="entry name" value="cAMP-binding domain-like"/>
    <property type="match status" value="1"/>
</dbReference>
<dbReference type="InterPro" id="IPR012318">
    <property type="entry name" value="HTH_CRP"/>
</dbReference>
<keyword evidence="2" id="KW-0805">Transcription regulation</keyword>
<dbReference type="CDD" id="cd00038">
    <property type="entry name" value="CAP_ED"/>
    <property type="match status" value="1"/>
</dbReference>
<feature type="modified residue" description="4-aspartylphosphate" evidence="5">
    <location>
        <position position="52"/>
    </location>
</feature>
<evidence type="ECO:0000256" key="2">
    <source>
        <dbReference type="ARBA" id="ARBA00023015"/>
    </source>
</evidence>
<evidence type="ECO:0000256" key="1">
    <source>
        <dbReference type="ARBA" id="ARBA00022553"/>
    </source>
</evidence>
<dbReference type="SMART" id="SM00100">
    <property type="entry name" value="cNMP"/>
    <property type="match status" value="1"/>
</dbReference>
<dbReference type="InterPro" id="IPR001789">
    <property type="entry name" value="Sig_transdc_resp-reg_receiver"/>
</dbReference>
<dbReference type="PROSITE" id="PS50042">
    <property type="entry name" value="CNMP_BINDING_3"/>
    <property type="match status" value="1"/>
</dbReference>
<dbReference type="CDD" id="cd17574">
    <property type="entry name" value="REC_OmpR"/>
    <property type="match status" value="1"/>
</dbReference>
<dbReference type="SUPFAM" id="SSF52172">
    <property type="entry name" value="CheY-like"/>
    <property type="match status" value="1"/>
</dbReference>
<dbReference type="InterPro" id="IPR000595">
    <property type="entry name" value="cNMP-bd_dom"/>
</dbReference>
<dbReference type="InterPro" id="IPR036388">
    <property type="entry name" value="WH-like_DNA-bd_sf"/>
</dbReference>
<protein>
    <submittedName>
        <fullName evidence="9">Transcriptional regulator</fullName>
    </submittedName>
</protein>
<dbReference type="EMBL" id="BJYV01000006">
    <property type="protein sequence ID" value="GEO21186.1"/>
    <property type="molecule type" value="Genomic_DNA"/>
</dbReference>
<reference evidence="9 10" key="1">
    <citation type="submission" date="2019-07" db="EMBL/GenBank/DDBJ databases">
        <title>Whole genome shotgun sequence of Cyclobacterium qasimii NBRC 106168.</title>
        <authorList>
            <person name="Hosoyama A."/>
            <person name="Uohara A."/>
            <person name="Ohji S."/>
            <person name="Ichikawa N."/>
        </authorList>
    </citation>
    <scope>NUCLEOTIDE SEQUENCE [LARGE SCALE GENOMIC DNA]</scope>
    <source>
        <strain evidence="9 10">NBRC 106168</strain>
    </source>
</reference>
<dbReference type="InterPro" id="IPR036390">
    <property type="entry name" value="WH_DNA-bd_sf"/>
</dbReference>
<keyword evidence="10" id="KW-1185">Reference proteome</keyword>
<keyword evidence="4" id="KW-0804">Transcription</keyword>
<evidence type="ECO:0000259" key="8">
    <source>
        <dbReference type="PROSITE" id="PS51063"/>
    </source>
</evidence>
<dbReference type="GO" id="GO:0000160">
    <property type="term" value="P:phosphorelay signal transduction system"/>
    <property type="evidence" value="ECO:0007669"/>
    <property type="project" value="InterPro"/>
</dbReference>
<dbReference type="Gene3D" id="1.10.10.10">
    <property type="entry name" value="Winged helix-like DNA-binding domain superfamily/Winged helix DNA-binding domain"/>
    <property type="match status" value="1"/>
</dbReference>
<dbReference type="Pfam" id="PF00072">
    <property type="entry name" value="Response_reg"/>
    <property type="match status" value="1"/>
</dbReference>
<feature type="domain" description="Response regulatory" evidence="7">
    <location>
        <begin position="3"/>
        <end position="119"/>
    </location>
</feature>
<evidence type="ECO:0000313" key="10">
    <source>
        <dbReference type="Proteomes" id="UP000321301"/>
    </source>
</evidence>
<accession>A0A512CAF8</accession>
<dbReference type="Pfam" id="PF13545">
    <property type="entry name" value="HTH_Crp_2"/>
    <property type="match status" value="1"/>
</dbReference>
<dbReference type="PROSITE" id="PS51063">
    <property type="entry name" value="HTH_CRP_2"/>
    <property type="match status" value="1"/>
</dbReference>
<sequence length="356" mass="40056">MKKILLIEDNREVLEMTAEILELENFEVTTAENGKIGIEKAQAFKPDLILCDIMMPIIDGYGVFEQLSKDHITASIPFIFLTAKSEKSDLRKGMTMGADDYLTKPFEAHELLEAIEVRLNKNSFLRKEFAKNVEGINEFIKEATKYQNLKELSEDRNLTELNPKEVIFSEGSTAHSLYLIQHGEVKTFKHNENGKEYVTGMFSRGDFIGQLSILGSSGLYTETAIALNKVEICSIPKEDFTQLLFNNKDVSNKFISMISNNVLHIQDQLMSMAFDSVRKRAATTLLELFEKGLIKDTTNDGLSVSREDFAGLIGTATETAIRVLSNFKDEGLIQLGESRRVVICDLKQLQQVANFG</sequence>
<proteinExistence type="predicted"/>
<feature type="domain" description="Cyclic nucleotide-binding" evidence="6">
    <location>
        <begin position="140"/>
        <end position="261"/>
    </location>
</feature>
<feature type="domain" description="HTH crp-type" evidence="8">
    <location>
        <begin position="275"/>
        <end position="347"/>
    </location>
</feature>
<dbReference type="PANTHER" id="PTHR44591:SF3">
    <property type="entry name" value="RESPONSE REGULATORY DOMAIN-CONTAINING PROTEIN"/>
    <property type="match status" value="1"/>
</dbReference>
<dbReference type="GO" id="GO:0006355">
    <property type="term" value="P:regulation of DNA-templated transcription"/>
    <property type="evidence" value="ECO:0007669"/>
    <property type="project" value="InterPro"/>
</dbReference>
<dbReference type="InterPro" id="IPR011006">
    <property type="entry name" value="CheY-like_superfamily"/>
</dbReference>
<dbReference type="PROSITE" id="PS50110">
    <property type="entry name" value="RESPONSE_REGULATORY"/>
    <property type="match status" value="1"/>
</dbReference>
<dbReference type="Pfam" id="PF00027">
    <property type="entry name" value="cNMP_binding"/>
    <property type="match status" value="1"/>
</dbReference>
<evidence type="ECO:0000256" key="5">
    <source>
        <dbReference type="PROSITE-ProRule" id="PRU00169"/>
    </source>
</evidence>
<dbReference type="RefSeq" id="WP_146947561.1">
    <property type="nucleotide sequence ID" value="NZ_BJYV01000006.1"/>
</dbReference>
<evidence type="ECO:0000259" key="7">
    <source>
        <dbReference type="PROSITE" id="PS50110"/>
    </source>
</evidence>
<dbReference type="InterPro" id="IPR014710">
    <property type="entry name" value="RmlC-like_jellyroll"/>
</dbReference>
<name>A0A512CAF8_9BACT</name>
<dbReference type="Proteomes" id="UP000321301">
    <property type="component" value="Unassembled WGS sequence"/>
</dbReference>
<evidence type="ECO:0000256" key="3">
    <source>
        <dbReference type="ARBA" id="ARBA00023125"/>
    </source>
</evidence>
<dbReference type="SUPFAM" id="SSF46785">
    <property type="entry name" value="Winged helix' DNA-binding domain"/>
    <property type="match status" value="1"/>
</dbReference>
<dbReference type="InterPro" id="IPR050595">
    <property type="entry name" value="Bact_response_regulator"/>
</dbReference>
<dbReference type="SMART" id="SM00448">
    <property type="entry name" value="REC"/>
    <property type="match status" value="1"/>
</dbReference>
<evidence type="ECO:0000313" key="9">
    <source>
        <dbReference type="EMBL" id="GEO21186.1"/>
    </source>
</evidence>